<dbReference type="SUPFAM" id="SSF51556">
    <property type="entry name" value="Metallo-dependent hydrolases"/>
    <property type="match status" value="1"/>
</dbReference>
<comment type="caution">
    <text evidence="10">The sequence shown here is derived from an EMBL/GenBank/DDBJ whole genome shotgun (WGS) entry which is preliminary data.</text>
</comment>
<dbReference type="CDD" id="cd01296">
    <property type="entry name" value="Imidazolone-5PH"/>
    <property type="match status" value="1"/>
</dbReference>
<dbReference type="UniPathway" id="UPA00379">
    <property type="reaction ID" value="UER00551"/>
</dbReference>
<feature type="binding site" evidence="8">
    <location>
        <position position="82"/>
    </location>
    <ligand>
        <name>Zn(2+)</name>
        <dbReference type="ChEBI" id="CHEBI:29105"/>
    </ligand>
</feature>
<dbReference type="SUPFAM" id="SSF51338">
    <property type="entry name" value="Composite domain of metallo-dependent hydrolases"/>
    <property type="match status" value="1"/>
</dbReference>
<dbReference type="InterPro" id="IPR005920">
    <property type="entry name" value="HutI"/>
</dbReference>
<comment type="similarity">
    <text evidence="8">Belongs to the metallo-dependent hydrolases superfamily. HutI family.</text>
</comment>
<dbReference type="GO" id="GO:0005506">
    <property type="term" value="F:iron ion binding"/>
    <property type="evidence" value="ECO:0007669"/>
    <property type="project" value="UniProtKB-UniRule"/>
</dbReference>
<dbReference type="Pfam" id="PF07969">
    <property type="entry name" value="Amidohydro_3"/>
    <property type="match status" value="2"/>
</dbReference>
<comment type="subcellular location">
    <subcellularLocation>
        <location evidence="8">Cytoplasm</location>
    </subcellularLocation>
</comment>
<feature type="binding site" evidence="8">
    <location>
        <position position="329"/>
    </location>
    <ligand>
        <name>N-formimidoyl-L-glutamate</name>
        <dbReference type="ChEBI" id="CHEBI:58928"/>
    </ligand>
</feature>
<keyword evidence="3 8" id="KW-0479">Metal-binding</keyword>
<evidence type="ECO:0000256" key="8">
    <source>
        <dbReference type="HAMAP-Rule" id="MF_00372"/>
    </source>
</evidence>
<dbReference type="Proteomes" id="UP000518300">
    <property type="component" value="Unassembled WGS sequence"/>
</dbReference>
<comment type="cofactor">
    <cofactor evidence="8">
        <name>Zn(2+)</name>
        <dbReference type="ChEBI" id="CHEBI:29105"/>
    </cofactor>
    <cofactor evidence="8">
        <name>Fe(3+)</name>
        <dbReference type="ChEBI" id="CHEBI:29034"/>
    </cofactor>
    <text evidence="8">Binds 1 zinc or iron ion per subunit.</text>
</comment>
<keyword evidence="6 8" id="KW-0862">Zinc</keyword>
<evidence type="ECO:0000256" key="6">
    <source>
        <dbReference type="ARBA" id="ARBA00022833"/>
    </source>
</evidence>
<keyword evidence="7 8" id="KW-0408">Iron</keyword>
<feature type="binding site" evidence="8">
    <location>
        <position position="327"/>
    </location>
    <ligand>
        <name>N-formimidoyl-L-glutamate</name>
        <dbReference type="ChEBI" id="CHEBI:58928"/>
    </ligand>
</feature>
<dbReference type="GO" id="GO:0005737">
    <property type="term" value="C:cytoplasm"/>
    <property type="evidence" value="ECO:0007669"/>
    <property type="project" value="UniProtKB-SubCell"/>
</dbReference>
<evidence type="ECO:0000256" key="5">
    <source>
        <dbReference type="ARBA" id="ARBA00022808"/>
    </source>
</evidence>
<feature type="binding site" evidence="8">
    <location>
        <position position="80"/>
    </location>
    <ligand>
        <name>Fe(3+)</name>
        <dbReference type="ChEBI" id="CHEBI:29034"/>
    </ligand>
</feature>
<dbReference type="InterPro" id="IPR013108">
    <property type="entry name" value="Amidohydro_3"/>
</dbReference>
<evidence type="ECO:0000313" key="11">
    <source>
        <dbReference type="Proteomes" id="UP000518300"/>
    </source>
</evidence>
<organism evidence="10 11">
    <name type="scientific">Pyxidicoccus fallax</name>
    <dbReference type="NCBI Taxonomy" id="394095"/>
    <lineage>
        <taxon>Bacteria</taxon>
        <taxon>Pseudomonadati</taxon>
        <taxon>Myxococcota</taxon>
        <taxon>Myxococcia</taxon>
        <taxon>Myxococcales</taxon>
        <taxon>Cystobacterineae</taxon>
        <taxon>Myxococcaceae</taxon>
        <taxon>Pyxidicoccus</taxon>
    </lineage>
</organism>
<dbReference type="RefSeq" id="WP_169343710.1">
    <property type="nucleotide sequence ID" value="NZ_JABBJJ010000018.1"/>
</dbReference>
<dbReference type="Gene3D" id="3.20.20.140">
    <property type="entry name" value="Metal-dependent hydrolases"/>
    <property type="match status" value="1"/>
</dbReference>
<dbReference type="GO" id="GO:0050480">
    <property type="term" value="F:imidazolonepropionase activity"/>
    <property type="evidence" value="ECO:0007669"/>
    <property type="project" value="UniProtKB-UniRule"/>
</dbReference>
<feature type="binding site" evidence="8">
    <location>
        <position position="89"/>
    </location>
    <ligand>
        <name>4-imidazolone-5-propanoate</name>
        <dbReference type="ChEBI" id="CHEBI:77893"/>
    </ligand>
</feature>
<feature type="binding site" evidence="8">
    <location>
        <position position="185"/>
    </location>
    <ligand>
        <name>4-imidazolone-5-propanoate</name>
        <dbReference type="ChEBI" id="CHEBI:77893"/>
    </ligand>
</feature>
<dbReference type="EC" id="3.5.2.7" evidence="1 8"/>
<feature type="binding site" evidence="8">
    <location>
        <position position="325"/>
    </location>
    <ligand>
        <name>Zn(2+)</name>
        <dbReference type="ChEBI" id="CHEBI:29105"/>
    </ligand>
</feature>
<evidence type="ECO:0000256" key="3">
    <source>
        <dbReference type="ARBA" id="ARBA00022723"/>
    </source>
</evidence>
<evidence type="ECO:0000256" key="2">
    <source>
        <dbReference type="ARBA" id="ARBA00022490"/>
    </source>
</evidence>
<dbReference type="EMBL" id="JABBJJ010000018">
    <property type="protein sequence ID" value="NMO14413.1"/>
    <property type="molecule type" value="Genomic_DNA"/>
</dbReference>
<feature type="domain" description="Amidohydrolase 3" evidence="9">
    <location>
        <begin position="121"/>
        <end position="413"/>
    </location>
</feature>
<dbReference type="PANTHER" id="PTHR42752">
    <property type="entry name" value="IMIDAZOLONEPROPIONASE"/>
    <property type="match status" value="1"/>
</dbReference>
<sequence>MDALDLLVRNTSEVLTLEGTHREKAEVALTPRPGACVGVRGGRVAYVGPEKELPAGAVGPSTEVVDAEGGFVGPGFVDPHTHLVFAGERSAEFDLRNQGATYLEIAKAGGGIVSTVRATRAASEDELVRLALPRIHRLLAHGVTVAEVKSGYGLDLENELKMLRVVRRLGALTPMELVPTLLCAHAVPEEYRGRREDYVRLCIDEIIPAVAREGLARFCDVFVEDSAFTVDEGRRILTAARAHGMVPRLHADQLTACGASELAAELGAATADHLEQVTESGLRALAEANVTAVLVPTSTLFLRMRPYAPGRRLRDAGLNIALGSNVNPGSAMSENVALVLGLACLENGLSAAEAYWAATRGAAQSLGLQSHGRLAVGDAGDLVVFGCASYRHLPYHLGVGHARVVVKAGRVVVRQQMNSCA</sequence>
<keyword evidence="11" id="KW-1185">Reference proteome</keyword>
<dbReference type="HAMAP" id="MF_00372">
    <property type="entry name" value="HutI"/>
    <property type="match status" value="1"/>
</dbReference>
<dbReference type="InterPro" id="IPR032466">
    <property type="entry name" value="Metal_Hydrolase"/>
</dbReference>
<dbReference type="InterPro" id="IPR011059">
    <property type="entry name" value="Metal-dep_hydrolase_composite"/>
</dbReference>
<feature type="binding site" evidence="8">
    <location>
        <position position="152"/>
    </location>
    <ligand>
        <name>N-formimidoyl-L-glutamate</name>
        <dbReference type="ChEBI" id="CHEBI:58928"/>
    </ligand>
</feature>
<gene>
    <name evidence="8" type="primary">hutI</name>
    <name evidence="10" type="ORF">HG543_06015</name>
</gene>
<dbReference type="NCBIfam" id="TIGR01224">
    <property type="entry name" value="hutI"/>
    <property type="match status" value="1"/>
</dbReference>
<dbReference type="FunFam" id="3.20.20.140:FF:000007">
    <property type="entry name" value="Imidazolonepropionase"/>
    <property type="match status" value="1"/>
</dbReference>
<feature type="binding site" evidence="8">
    <location>
        <position position="325"/>
    </location>
    <ligand>
        <name>Fe(3+)</name>
        <dbReference type="ChEBI" id="CHEBI:29034"/>
    </ligand>
</feature>
<dbReference type="GO" id="GO:0019557">
    <property type="term" value="P:L-histidine catabolic process to glutamate and formate"/>
    <property type="evidence" value="ECO:0007669"/>
    <property type="project" value="UniProtKB-UniPathway"/>
</dbReference>
<evidence type="ECO:0000259" key="9">
    <source>
        <dbReference type="Pfam" id="PF07969"/>
    </source>
</evidence>
<evidence type="ECO:0000313" key="10">
    <source>
        <dbReference type="EMBL" id="NMO14413.1"/>
    </source>
</evidence>
<feature type="domain" description="Amidohydrolase 3" evidence="9">
    <location>
        <begin position="63"/>
        <end position="97"/>
    </location>
</feature>
<name>A0A848LCG4_9BACT</name>
<proteinExistence type="inferred from homology"/>
<dbReference type="PANTHER" id="PTHR42752:SF1">
    <property type="entry name" value="IMIDAZOLONEPROPIONASE-RELATED"/>
    <property type="match status" value="1"/>
</dbReference>
<dbReference type="GO" id="GO:0008270">
    <property type="term" value="F:zinc ion binding"/>
    <property type="evidence" value="ECO:0007669"/>
    <property type="project" value="UniProtKB-UniRule"/>
</dbReference>
<accession>A0A848LCG4</accession>
<feature type="binding site" evidence="8">
    <location>
        <position position="250"/>
    </location>
    <ligand>
        <name>Fe(3+)</name>
        <dbReference type="ChEBI" id="CHEBI:29034"/>
    </ligand>
</feature>
<feature type="binding site" evidence="8">
    <location>
        <position position="82"/>
    </location>
    <ligand>
        <name>Fe(3+)</name>
        <dbReference type="ChEBI" id="CHEBI:29034"/>
    </ligand>
</feature>
<feature type="binding site" evidence="8">
    <location>
        <position position="152"/>
    </location>
    <ligand>
        <name>4-imidazolone-5-propanoate</name>
        <dbReference type="ChEBI" id="CHEBI:77893"/>
    </ligand>
</feature>
<dbReference type="AlphaFoldDB" id="A0A848LCG4"/>
<keyword evidence="4 8" id="KW-0378">Hydrolase</keyword>
<dbReference type="GO" id="GO:0019556">
    <property type="term" value="P:L-histidine catabolic process to glutamate and formamide"/>
    <property type="evidence" value="ECO:0007669"/>
    <property type="project" value="UniProtKB-UniRule"/>
</dbReference>
<evidence type="ECO:0000256" key="4">
    <source>
        <dbReference type="ARBA" id="ARBA00022801"/>
    </source>
</evidence>
<evidence type="ECO:0000256" key="1">
    <source>
        <dbReference type="ARBA" id="ARBA00012864"/>
    </source>
</evidence>
<feature type="binding site" evidence="8">
    <location>
        <position position="330"/>
    </location>
    <ligand>
        <name>4-imidazolone-5-propanoate</name>
        <dbReference type="ChEBI" id="CHEBI:77893"/>
    </ligand>
</feature>
<keyword evidence="5 8" id="KW-0369">Histidine metabolism</keyword>
<feature type="binding site" evidence="8">
    <location>
        <position position="253"/>
    </location>
    <ligand>
        <name>4-imidazolone-5-propanoate</name>
        <dbReference type="ChEBI" id="CHEBI:77893"/>
    </ligand>
</feature>
<comment type="catalytic activity">
    <reaction evidence="8">
        <text>4-imidazolone-5-propanoate + H2O = N-formimidoyl-L-glutamate</text>
        <dbReference type="Rhea" id="RHEA:23660"/>
        <dbReference type="ChEBI" id="CHEBI:15377"/>
        <dbReference type="ChEBI" id="CHEBI:58928"/>
        <dbReference type="ChEBI" id="CHEBI:77893"/>
        <dbReference type="EC" id="3.5.2.7"/>
    </reaction>
</comment>
<comment type="function">
    <text evidence="8">Catalyzes the hydrolytic cleavage of the carbon-nitrogen bond in imidazolone-5-propanoate to yield N-formimidoyl-L-glutamate. It is the third step in the universal histidine degradation pathway.</text>
</comment>
<reference evidence="10 11" key="1">
    <citation type="submission" date="2020-04" db="EMBL/GenBank/DDBJ databases">
        <title>Draft genome of Pyxidicoccus fallax type strain.</title>
        <authorList>
            <person name="Whitworth D.E."/>
        </authorList>
    </citation>
    <scope>NUCLEOTIDE SEQUENCE [LARGE SCALE GENOMIC DNA]</scope>
    <source>
        <strain evidence="10 11">DSM 14698</strain>
    </source>
</reference>
<feature type="binding site" evidence="8">
    <location>
        <position position="250"/>
    </location>
    <ligand>
        <name>Zn(2+)</name>
        <dbReference type="ChEBI" id="CHEBI:29105"/>
    </ligand>
</feature>
<protein>
    <recommendedName>
        <fullName evidence="1 8">Imidazolonepropionase</fullName>
        <ecNumber evidence="1 8">3.5.2.7</ecNumber>
    </recommendedName>
    <alternativeName>
        <fullName evidence="8">Imidazolone-5-propionate hydrolase</fullName>
    </alternativeName>
</protein>
<keyword evidence="2 8" id="KW-0963">Cytoplasm</keyword>
<feature type="binding site" evidence="8">
    <location>
        <position position="80"/>
    </location>
    <ligand>
        <name>Zn(2+)</name>
        <dbReference type="ChEBI" id="CHEBI:29105"/>
    </ligand>
</feature>
<comment type="pathway">
    <text evidence="8">Amino-acid degradation; L-histidine degradation into L-glutamate; N-formimidoyl-L-glutamate from L-histidine: step 3/3.</text>
</comment>
<dbReference type="Gene3D" id="2.30.40.10">
    <property type="entry name" value="Urease, subunit C, domain 1"/>
    <property type="match status" value="1"/>
</dbReference>
<evidence type="ECO:0000256" key="7">
    <source>
        <dbReference type="ARBA" id="ARBA00023004"/>
    </source>
</evidence>